<keyword evidence="3" id="KW-1185">Reference proteome</keyword>
<evidence type="ECO:0000313" key="3">
    <source>
        <dbReference type="Proteomes" id="UP001595898"/>
    </source>
</evidence>
<gene>
    <name evidence="2" type="ORF">ACFO5R_03830</name>
</gene>
<dbReference type="RefSeq" id="WP_250139206.1">
    <property type="nucleotide sequence ID" value="NZ_JALIQP010000001.1"/>
</dbReference>
<proteinExistence type="predicted"/>
<accession>A0ABD5PL05</accession>
<protein>
    <submittedName>
        <fullName evidence="2">Uncharacterized protein</fullName>
    </submittedName>
</protein>
<comment type="caution">
    <text evidence="2">The sequence shown here is derived from an EMBL/GenBank/DDBJ whole genome shotgun (WGS) entry which is preliminary data.</text>
</comment>
<feature type="compositionally biased region" description="Basic and acidic residues" evidence="1">
    <location>
        <begin position="1"/>
        <end position="16"/>
    </location>
</feature>
<dbReference type="AlphaFoldDB" id="A0ABD5PL05"/>
<sequence>MSVEQRSGDPRARESTRTSTDPVATAAVTPSIDVPAVEPPSPMASRIERVRLRAQVAALERELAASECRRQAIVGQYELQLEERRESSESGDGVLDVVRRLVPERR</sequence>
<name>A0ABD5PL05_9EURY</name>
<evidence type="ECO:0000313" key="2">
    <source>
        <dbReference type="EMBL" id="MFC4541058.1"/>
    </source>
</evidence>
<reference evidence="2 3" key="1">
    <citation type="journal article" date="2019" name="Int. J. Syst. Evol. Microbiol.">
        <title>The Global Catalogue of Microorganisms (GCM) 10K type strain sequencing project: providing services to taxonomists for standard genome sequencing and annotation.</title>
        <authorList>
            <consortium name="The Broad Institute Genomics Platform"/>
            <consortium name="The Broad Institute Genome Sequencing Center for Infectious Disease"/>
            <person name="Wu L."/>
            <person name="Ma J."/>
        </authorList>
    </citation>
    <scope>NUCLEOTIDE SEQUENCE [LARGE SCALE GENOMIC DNA]</scope>
    <source>
        <strain evidence="2 3">WLHS5</strain>
    </source>
</reference>
<dbReference type="EMBL" id="JBHSFA010000002">
    <property type="protein sequence ID" value="MFC4541058.1"/>
    <property type="molecule type" value="Genomic_DNA"/>
</dbReference>
<feature type="region of interest" description="Disordered" evidence="1">
    <location>
        <begin position="1"/>
        <end position="43"/>
    </location>
</feature>
<organism evidence="2 3">
    <name type="scientific">Halosolutus amylolyticus</name>
    <dbReference type="NCBI Taxonomy" id="2932267"/>
    <lineage>
        <taxon>Archaea</taxon>
        <taxon>Methanobacteriati</taxon>
        <taxon>Methanobacteriota</taxon>
        <taxon>Stenosarchaea group</taxon>
        <taxon>Halobacteria</taxon>
        <taxon>Halobacteriales</taxon>
        <taxon>Natrialbaceae</taxon>
        <taxon>Halosolutus</taxon>
    </lineage>
</organism>
<dbReference type="Proteomes" id="UP001595898">
    <property type="component" value="Unassembled WGS sequence"/>
</dbReference>
<evidence type="ECO:0000256" key="1">
    <source>
        <dbReference type="SAM" id="MobiDB-lite"/>
    </source>
</evidence>